<dbReference type="GO" id="GO:0006897">
    <property type="term" value="P:endocytosis"/>
    <property type="evidence" value="ECO:0007669"/>
    <property type="project" value="EnsemblFungi"/>
</dbReference>
<dbReference type="InterPro" id="IPR036598">
    <property type="entry name" value="GOLD_dom_sf"/>
</dbReference>
<dbReference type="PANTHER" id="PTHR10972:SF203">
    <property type="entry name" value="OXYSTEROL-BINDING PROTEIN HOMOLOG 3"/>
    <property type="match status" value="1"/>
</dbReference>
<feature type="compositionally biased region" description="Polar residues" evidence="9">
    <location>
        <begin position="60"/>
        <end position="70"/>
    </location>
</feature>
<dbReference type="RefSeq" id="XP_020079123.1">
    <property type="nucleotide sequence ID" value="XM_020220551.1"/>
</dbReference>
<dbReference type="InterPro" id="IPR011993">
    <property type="entry name" value="PH-like_dom_sf"/>
</dbReference>
<dbReference type="STRING" id="984485.A0A1E4RS48"/>
<evidence type="ECO:0000256" key="4">
    <source>
        <dbReference type="ARBA" id="ARBA00022490"/>
    </source>
</evidence>
<evidence type="ECO:0000313" key="12">
    <source>
        <dbReference type="Proteomes" id="UP000095085"/>
    </source>
</evidence>
<sequence length="1012" mass="112452">METLEIHSKDFLVKWVHASDNSFIDWQVKPLKKSINFAIYKKNLEDEGFDTASSATLKNDDTQTINGSFKQSHKNVDSPDNLGRVSAAAGAAAALNSHPNGKAVNNNSNNTAAAAAAAALQPPHPPRNRLRSSSVASVNKLSELNSYKSKSRSSTFSSNLNSSDLTLVQDYNKLVAEELVHGQFEIQSGGMFAFIFDNSFSKTTGKKVLFSSKIIQNTSASSSPNNTASTNNPVPLRRNLTSQNSQFELGGGHNVAFQTSQTNEKLEPHIKFQPKNEKSVNSVNSSPSATVPGNNNDILPGSYTSASDQPDNVNFGSGNILRPKNGELLQSVLLKKRRKKLQGFTKRFFVLNFKYGTLSYFRVNDNNLRGQMPIKHSIISADAKKLELILDSGMEIWNLKALNQSDFDAWVDAFNQVKQFTYTDDSDQLQPNGVSGNKTSDDAYYDNDVDLDDKSSSFVKQLEAINHKLERLKLETASSSPNALASAINGISNDVNSLIIDFKAKKSNKRLTSVSRNDAVSVFSSNDFYDAQDYIDQMNRGVVLIGDQNDQVDDSNRINNLYVDEEDEEDDYGEDGDAGDDASSSSSSDDDETPSIITGNDSKKQIDEKDVVNSDDNLYPLPHSPVNRDSDIPICNHEPLSILGILRKNVGKDLTSIPMPVEMNEPVSILQKYAELIEYCDLINNAISANCVEATGEKILRIASFAVSYLSSMRAKERNSRKPFNPLLGETFELVREDFGIRLVSEKVSHRPPVFAMYVESNDWNLSFSPAPAQKFWGKNAEITTKGNVTLSINTTGEIFTWNQPSSLLKNIIAGEKYSEPSSSITVKSNNGQKAVVEFAKGGMFSGRSEDLTIKAFDAHSKKELPYTVEGKWTETLTLKTKSTEKLIWTCGKLLPNSQKKFGFTEFAGTLNKITELEKDQLAPTDSRLRPDMKAYEGGDLSTAERVKNELEEDQRQRRKVMENEGKEHEVKFFHHVGDGGPDSGEWVYNFGEKSYWNRRKNQDWDDLLKLW</sequence>
<dbReference type="AlphaFoldDB" id="A0A1E4RS48"/>
<dbReference type="GO" id="GO:0061709">
    <property type="term" value="P:reticulophagy"/>
    <property type="evidence" value="ECO:0007669"/>
    <property type="project" value="EnsemblFungi"/>
</dbReference>
<dbReference type="FunFam" id="2.40.160.120:FF:000013">
    <property type="entry name" value="Oxysterol binding protein"/>
    <property type="match status" value="1"/>
</dbReference>
<evidence type="ECO:0000256" key="2">
    <source>
        <dbReference type="ARBA" id="ARBA00008842"/>
    </source>
</evidence>
<dbReference type="GO" id="GO:0034727">
    <property type="term" value="P:piecemeal microautophagy of the nucleus"/>
    <property type="evidence" value="ECO:0007669"/>
    <property type="project" value="EnsemblFungi"/>
</dbReference>
<dbReference type="GO" id="GO:0120015">
    <property type="term" value="F:sterol transfer activity"/>
    <property type="evidence" value="ECO:0007669"/>
    <property type="project" value="EnsemblFungi"/>
</dbReference>
<proteinExistence type="inferred from homology"/>
<keyword evidence="7" id="KW-0446">Lipid-binding</keyword>
<dbReference type="PANTHER" id="PTHR10972">
    <property type="entry name" value="OXYSTEROL-BINDING PROTEIN-RELATED"/>
    <property type="match status" value="1"/>
</dbReference>
<feature type="region of interest" description="Disordered" evidence="9">
    <location>
        <begin position="113"/>
        <end position="134"/>
    </location>
</feature>
<evidence type="ECO:0000313" key="11">
    <source>
        <dbReference type="EMBL" id="ODV70056.1"/>
    </source>
</evidence>
<dbReference type="InterPro" id="IPR001849">
    <property type="entry name" value="PH_domain"/>
</dbReference>
<dbReference type="InterPro" id="IPR041680">
    <property type="entry name" value="PH_8"/>
</dbReference>
<dbReference type="Gene3D" id="2.40.160.120">
    <property type="match status" value="1"/>
</dbReference>
<dbReference type="Gene3D" id="2.30.29.30">
    <property type="entry name" value="Pleckstrin-homology domain (PH domain)/Phosphotyrosine-binding domain (PTB)"/>
    <property type="match status" value="1"/>
</dbReference>
<evidence type="ECO:0000256" key="5">
    <source>
        <dbReference type="ARBA" id="ARBA00022553"/>
    </source>
</evidence>
<evidence type="ECO:0000256" key="3">
    <source>
        <dbReference type="ARBA" id="ARBA00022448"/>
    </source>
</evidence>
<dbReference type="GO" id="GO:0032934">
    <property type="term" value="F:sterol binding"/>
    <property type="evidence" value="ECO:0007669"/>
    <property type="project" value="TreeGrafter"/>
</dbReference>
<dbReference type="SUPFAM" id="SSF50729">
    <property type="entry name" value="PH domain-like"/>
    <property type="match status" value="1"/>
</dbReference>
<dbReference type="PROSITE" id="PS50003">
    <property type="entry name" value="PH_DOMAIN"/>
    <property type="match status" value="1"/>
</dbReference>
<reference evidence="12" key="1">
    <citation type="submission" date="2016-05" db="EMBL/GenBank/DDBJ databases">
        <title>Comparative genomics of biotechnologically important yeasts.</title>
        <authorList>
            <consortium name="DOE Joint Genome Institute"/>
            <person name="Riley R."/>
            <person name="Haridas S."/>
            <person name="Wolfe K.H."/>
            <person name="Lopes M.R."/>
            <person name="Hittinger C.T."/>
            <person name="Goker M."/>
            <person name="Salamov A."/>
            <person name="Wisecaver J."/>
            <person name="Long T.M."/>
            <person name="Aerts A.L."/>
            <person name="Barry K."/>
            <person name="Choi C."/>
            <person name="Clum A."/>
            <person name="Coughlan A.Y."/>
            <person name="Deshpande S."/>
            <person name="Douglass A.P."/>
            <person name="Hanson S.J."/>
            <person name="Klenk H.-P."/>
            <person name="Labutti K."/>
            <person name="Lapidus A."/>
            <person name="Lindquist E."/>
            <person name="Lipzen A."/>
            <person name="Meier-Kolthoff J.P."/>
            <person name="Ohm R.A."/>
            <person name="Otillar R.P."/>
            <person name="Pangilinan J."/>
            <person name="Peng Y."/>
            <person name="Rokas A."/>
            <person name="Rosa C.A."/>
            <person name="Scheuner C."/>
            <person name="Sibirny A.A."/>
            <person name="Slot J.C."/>
            <person name="Stielow J.B."/>
            <person name="Sun H."/>
            <person name="Kurtzman C.P."/>
            <person name="Blackwell M."/>
            <person name="Grigoriev I.V."/>
            <person name="Jeffries T.W."/>
        </authorList>
    </citation>
    <scope>NUCLEOTIDE SEQUENCE [LARGE SCALE GENOMIC DNA]</scope>
    <source>
        <strain evidence="12">NRRL Y-1933</strain>
    </source>
</reference>
<dbReference type="GO" id="GO:0007124">
    <property type="term" value="P:pseudohyphal growth"/>
    <property type="evidence" value="ECO:0007669"/>
    <property type="project" value="EnsemblFungi"/>
</dbReference>
<evidence type="ECO:0000256" key="6">
    <source>
        <dbReference type="ARBA" id="ARBA00023055"/>
    </source>
</evidence>
<organism evidence="11 12">
    <name type="scientific">Hyphopichia burtonii NRRL Y-1933</name>
    <dbReference type="NCBI Taxonomy" id="984485"/>
    <lineage>
        <taxon>Eukaryota</taxon>
        <taxon>Fungi</taxon>
        <taxon>Dikarya</taxon>
        <taxon>Ascomycota</taxon>
        <taxon>Saccharomycotina</taxon>
        <taxon>Pichiomycetes</taxon>
        <taxon>Debaryomycetaceae</taxon>
        <taxon>Hyphopichia</taxon>
    </lineage>
</organism>
<dbReference type="Gene3D" id="3.30.70.3490">
    <property type="match status" value="1"/>
</dbReference>
<evidence type="ECO:0000256" key="9">
    <source>
        <dbReference type="SAM" id="MobiDB-lite"/>
    </source>
</evidence>
<dbReference type="PROSITE" id="PS01013">
    <property type="entry name" value="OSBP"/>
    <property type="match status" value="1"/>
</dbReference>
<comment type="similarity">
    <text evidence="2 8">Belongs to the OSBP family.</text>
</comment>
<evidence type="ECO:0000256" key="7">
    <source>
        <dbReference type="ARBA" id="ARBA00023121"/>
    </source>
</evidence>
<dbReference type="GO" id="GO:0000742">
    <property type="term" value="P:karyogamy involved in conjugation with cellular fusion"/>
    <property type="evidence" value="ECO:0007669"/>
    <property type="project" value="EnsemblFungi"/>
</dbReference>
<comment type="subcellular location">
    <subcellularLocation>
        <location evidence="1">Cytoplasm</location>
    </subcellularLocation>
</comment>
<dbReference type="GO" id="GO:0005886">
    <property type="term" value="C:plasma membrane"/>
    <property type="evidence" value="ECO:0007669"/>
    <property type="project" value="EnsemblFungi"/>
</dbReference>
<dbReference type="SUPFAM" id="SSF101576">
    <property type="entry name" value="Supernatant protein factor (SPF), C-terminal domain"/>
    <property type="match status" value="1"/>
</dbReference>
<dbReference type="Proteomes" id="UP000095085">
    <property type="component" value="Unassembled WGS sequence"/>
</dbReference>
<feature type="region of interest" description="Disordered" evidence="9">
    <location>
        <begin position="272"/>
        <end position="296"/>
    </location>
</feature>
<name>A0A1E4RS48_9ASCO</name>
<keyword evidence="5" id="KW-0597">Phosphoprotein</keyword>
<evidence type="ECO:0000259" key="10">
    <source>
        <dbReference type="PROSITE" id="PS50003"/>
    </source>
</evidence>
<dbReference type="GO" id="GO:0005829">
    <property type="term" value="C:cytosol"/>
    <property type="evidence" value="ECO:0007669"/>
    <property type="project" value="TreeGrafter"/>
</dbReference>
<feature type="compositionally biased region" description="Acidic residues" evidence="9">
    <location>
        <begin position="563"/>
        <end position="580"/>
    </location>
</feature>
<dbReference type="GO" id="GO:0032541">
    <property type="term" value="C:cortical endoplasmic reticulum"/>
    <property type="evidence" value="ECO:0007669"/>
    <property type="project" value="EnsemblFungi"/>
</dbReference>
<dbReference type="CDD" id="cd13289">
    <property type="entry name" value="PH_Osh3p_yeast"/>
    <property type="match status" value="1"/>
</dbReference>
<dbReference type="GO" id="GO:0035621">
    <property type="term" value="P:ER to Golgi ceramide transport"/>
    <property type="evidence" value="ECO:0007669"/>
    <property type="project" value="EnsemblFungi"/>
</dbReference>
<keyword evidence="12" id="KW-1185">Reference proteome</keyword>
<keyword evidence="4" id="KW-0963">Cytoplasm</keyword>
<dbReference type="OrthoDB" id="1854502at2759"/>
<dbReference type="InterPro" id="IPR000648">
    <property type="entry name" value="Oxysterol-bd"/>
</dbReference>
<dbReference type="SUPFAM" id="SSF144000">
    <property type="entry name" value="Oxysterol-binding protein-like"/>
    <property type="match status" value="1"/>
</dbReference>
<feature type="region of interest" description="Disordered" evidence="9">
    <location>
        <begin position="562"/>
        <end position="618"/>
    </location>
</feature>
<dbReference type="GO" id="GO:0006887">
    <property type="term" value="P:exocytosis"/>
    <property type="evidence" value="ECO:0007669"/>
    <property type="project" value="EnsemblFungi"/>
</dbReference>
<dbReference type="GO" id="GO:0001403">
    <property type="term" value="P:invasive growth in response to glucose limitation"/>
    <property type="evidence" value="ECO:0007669"/>
    <property type="project" value="EnsemblFungi"/>
</dbReference>
<evidence type="ECO:0000256" key="8">
    <source>
        <dbReference type="RuleBase" id="RU003844"/>
    </source>
</evidence>
<dbReference type="SMART" id="SM00233">
    <property type="entry name" value="PH"/>
    <property type="match status" value="1"/>
</dbReference>
<evidence type="ECO:0000256" key="1">
    <source>
        <dbReference type="ARBA" id="ARBA00004496"/>
    </source>
</evidence>
<dbReference type="GO" id="GO:0097038">
    <property type="term" value="C:perinuclear endoplasmic reticulum"/>
    <property type="evidence" value="ECO:0007669"/>
    <property type="project" value="TreeGrafter"/>
</dbReference>
<feature type="region of interest" description="Disordered" evidence="9">
    <location>
        <begin position="60"/>
        <end position="82"/>
    </location>
</feature>
<protein>
    <recommendedName>
        <fullName evidence="10">PH domain-containing protein</fullName>
    </recommendedName>
</protein>
<dbReference type="EMBL" id="KV454538">
    <property type="protein sequence ID" value="ODV70056.1"/>
    <property type="molecule type" value="Genomic_DNA"/>
</dbReference>
<feature type="domain" description="PH" evidence="10">
    <location>
        <begin position="326"/>
        <end position="419"/>
    </location>
</feature>
<keyword evidence="3" id="KW-0813">Transport</keyword>
<feature type="compositionally biased region" description="Basic and acidic residues" evidence="9">
    <location>
        <begin position="601"/>
        <end position="612"/>
    </location>
</feature>
<keyword evidence="6" id="KW-0445">Lipid transport</keyword>
<gene>
    <name evidence="11" type="ORF">HYPBUDRAFT_151546</name>
</gene>
<accession>A0A1E4RS48</accession>
<dbReference type="Pfam" id="PF01237">
    <property type="entry name" value="Oxysterol_BP"/>
    <property type="match status" value="1"/>
</dbReference>
<dbReference type="GO" id="GO:0030011">
    <property type="term" value="P:maintenance of cell polarity"/>
    <property type="evidence" value="ECO:0007669"/>
    <property type="project" value="EnsemblFungi"/>
</dbReference>
<dbReference type="InterPro" id="IPR018494">
    <property type="entry name" value="Oxysterol-bd_CS"/>
</dbReference>
<dbReference type="GeneID" id="30995101"/>
<dbReference type="Gene3D" id="2.60.120.680">
    <property type="entry name" value="GOLD domain"/>
    <property type="match status" value="1"/>
</dbReference>
<dbReference type="Pfam" id="PF15409">
    <property type="entry name" value="PH_8"/>
    <property type="match status" value="1"/>
</dbReference>
<feature type="compositionally biased region" description="Low complexity" evidence="9">
    <location>
        <begin position="218"/>
        <end position="233"/>
    </location>
</feature>
<feature type="compositionally biased region" description="Low complexity" evidence="9">
    <location>
        <begin position="279"/>
        <end position="288"/>
    </location>
</feature>
<dbReference type="InterPro" id="IPR037239">
    <property type="entry name" value="OSBP_sf"/>
</dbReference>
<feature type="region of interest" description="Disordered" evidence="9">
    <location>
        <begin position="218"/>
        <end position="238"/>
    </location>
</feature>